<dbReference type="KEGG" id="mets:DK389_05955"/>
<reference evidence="2" key="1">
    <citation type="submission" date="2018-05" db="EMBL/GenBank/DDBJ databases">
        <title>Complete Genome Sequence of Methylobacterium sp. 17SD2-17.</title>
        <authorList>
            <person name="Srinivasan S."/>
        </authorList>
    </citation>
    <scope>NUCLEOTIDE SEQUENCE [LARGE SCALE GENOMIC DNA]</scope>
    <source>
        <strain evidence="2">17SD2-17</strain>
    </source>
</reference>
<protein>
    <recommendedName>
        <fullName evidence="3">Sel1 repeat family protein</fullName>
    </recommendedName>
</protein>
<dbReference type="InterPro" id="IPR006597">
    <property type="entry name" value="Sel1-like"/>
</dbReference>
<proteinExistence type="predicted"/>
<dbReference type="RefSeq" id="WP_109888081.1">
    <property type="nucleotide sequence ID" value="NZ_CP029550.1"/>
</dbReference>
<dbReference type="Proteomes" id="UP000245926">
    <property type="component" value="Chromosome"/>
</dbReference>
<dbReference type="EMBL" id="CP029550">
    <property type="protein sequence ID" value="AWN40167.1"/>
    <property type="molecule type" value="Genomic_DNA"/>
</dbReference>
<accession>A0A2U8W266</accession>
<evidence type="ECO:0008006" key="3">
    <source>
        <dbReference type="Google" id="ProtNLM"/>
    </source>
</evidence>
<dbReference type="OrthoDB" id="112232at2"/>
<evidence type="ECO:0000313" key="2">
    <source>
        <dbReference type="Proteomes" id="UP000245926"/>
    </source>
</evidence>
<dbReference type="PANTHER" id="PTHR11102">
    <property type="entry name" value="SEL-1-LIKE PROTEIN"/>
    <property type="match status" value="1"/>
</dbReference>
<dbReference type="Pfam" id="PF08238">
    <property type="entry name" value="Sel1"/>
    <property type="match status" value="3"/>
</dbReference>
<organism evidence="1 2">
    <name type="scientific">Methylobacterium durans</name>
    <dbReference type="NCBI Taxonomy" id="2202825"/>
    <lineage>
        <taxon>Bacteria</taxon>
        <taxon>Pseudomonadati</taxon>
        <taxon>Pseudomonadota</taxon>
        <taxon>Alphaproteobacteria</taxon>
        <taxon>Hyphomicrobiales</taxon>
        <taxon>Methylobacteriaceae</taxon>
        <taxon>Methylobacterium</taxon>
    </lineage>
</organism>
<keyword evidence="2" id="KW-1185">Reference proteome</keyword>
<dbReference type="AlphaFoldDB" id="A0A2U8W266"/>
<dbReference type="Gene3D" id="1.25.40.10">
    <property type="entry name" value="Tetratricopeptide repeat domain"/>
    <property type="match status" value="1"/>
</dbReference>
<name>A0A2U8W266_9HYPH</name>
<gene>
    <name evidence="1" type="ORF">DK389_05955</name>
</gene>
<dbReference type="InterPro" id="IPR050767">
    <property type="entry name" value="Sel1_AlgK"/>
</dbReference>
<evidence type="ECO:0000313" key="1">
    <source>
        <dbReference type="EMBL" id="AWN40167.1"/>
    </source>
</evidence>
<dbReference type="PANTHER" id="PTHR11102:SF159">
    <property type="entry name" value="SEL1 REPEAT FAMILY PROTEIN"/>
    <property type="match status" value="1"/>
</dbReference>
<dbReference type="InterPro" id="IPR011990">
    <property type="entry name" value="TPR-like_helical_dom_sf"/>
</dbReference>
<sequence>MSKWSDIELHGYVSAAESGGVADQMWLGWAYFEGKFIAPNLALASRWLERAAAGGDPEASYRLASFLHATGQVERVLALLEDAADKGFSPAAYALGEHYRAGQITPRDINRAITAWRWAVSLGHIPAEVQLVRARIQAVPLIQRPLVWLRLVAISLRAARCFWRDPNDPRVLGA</sequence>
<dbReference type="SUPFAM" id="SSF81901">
    <property type="entry name" value="HCP-like"/>
    <property type="match status" value="1"/>
</dbReference>
<dbReference type="SMART" id="SM00671">
    <property type="entry name" value="SEL1"/>
    <property type="match status" value="3"/>
</dbReference>